<proteinExistence type="predicted"/>
<accession>A0ABW7MKZ1</accession>
<dbReference type="RefSeq" id="WP_395436782.1">
    <property type="nucleotide sequence ID" value="NZ_JBAWKC010000001.1"/>
</dbReference>
<comment type="caution">
    <text evidence="2">The sequence shown here is derived from an EMBL/GenBank/DDBJ whole genome shotgun (WGS) entry which is preliminary data.</text>
</comment>
<name>A0ABW7MKZ1_9FLAO</name>
<keyword evidence="1" id="KW-0732">Signal</keyword>
<sequence length="251" mass="29099">MKKLVLFTLAILMSASIYSQRNDNSDYWNTWEYTPKEGMHEDFEKAVAKKTAMFNKTSETAILTYRIITGPNSGTYVRVESNKSPSDYDLDRTAEGKYWNQNVSNLVANTSGQVRWQRLNDGTLNYNPENKTPAKYVERTTYNVKADGVMHFRRFMSRLAKVIEKREGTGTRILFRVVSGGNRNQFVLASTFDTFKSEAWPEQENTFREDYNKMFGWGSIEEDSKNFDASLEYWGEQVETMQFVPEMSTKS</sequence>
<dbReference type="Proteomes" id="UP001610104">
    <property type="component" value="Unassembled WGS sequence"/>
</dbReference>
<keyword evidence="3" id="KW-1185">Reference proteome</keyword>
<feature type="signal peptide" evidence="1">
    <location>
        <begin position="1"/>
        <end position="21"/>
    </location>
</feature>
<protein>
    <submittedName>
        <fullName evidence="2">Uncharacterized protein</fullName>
    </submittedName>
</protein>
<dbReference type="EMBL" id="JBAWKC010000001">
    <property type="protein sequence ID" value="MFH6767484.1"/>
    <property type="molecule type" value="Genomic_DNA"/>
</dbReference>
<evidence type="ECO:0000313" key="2">
    <source>
        <dbReference type="EMBL" id="MFH6767484.1"/>
    </source>
</evidence>
<evidence type="ECO:0000256" key="1">
    <source>
        <dbReference type="SAM" id="SignalP"/>
    </source>
</evidence>
<evidence type="ECO:0000313" key="3">
    <source>
        <dbReference type="Proteomes" id="UP001610104"/>
    </source>
</evidence>
<organism evidence="2 3">
    <name type="scientific">Gaetbulibacter aquiaggeris</name>
    <dbReference type="NCBI Taxonomy" id="1735373"/>
    <lineage>
        <taxon>Bacteria</taxon>
        <taxon>Pseudomonadati</taxon>
        <taxon>Bacteroidota</taxon>
        <taxon>Flavobacteriia</taxon>
        <taxon>Flavobacteriales</taxon>
        <taxon>Flavobacteriaceae</taxon>
        <taxon>Gaetbulibacter</taxon>
    </lineage>
</organism>
<reference evidence="2 3" key="1">
    <citation type="submission" date="2024-02" db="EMBL/GenBank/DDBJ databases">
        <title>A Gaetbulibacter species isolated from tidal flats and genomic insights of their niches.</title>
        <authorList>
            <person name="Ye Y."/>
        </authorList>
    </citation>
    <scope>NUCLEOTIDE SEQUENCE [LARGE SCALE GENOMIC DNA]</scope>
    <source>
        <strain evidence="2 3">KEM-8</strain>
    </source>
</reference>
<gene>
    <name evidence="2" type="ORF">V8G56_01955</name>
</gene>
<feature type="chain" id="PRO_5047110105" evidence="1">
    <location>
        <begin position="22"/>
        <end position="251"/>
    </location>
</feature>